<evidence type="ECO:0000259" key="1">
    <source>
        <dbReference type="PROSITE" id="PS51819"/>
    </source>
</evidence>
<dbReference type="InterPro" id="IPR029068">
    <property type="entry name" value="Glyas_Bleomycin-R_OHBP_Dase"/>
</dbReference>
<dbReference type="KEGG" id="lwi:UE46_05740"/>
<dbReference type="Pfam" id="PF00903">
    <property type="entry name" value="Glyoxalase"/>
    <property type="match status" value="1"/>
</dbReference>
<dbReference type="PANTHER" id="PTHR36110:SF4">
    <property type="entry name" value="RING-CLEAVING DIOXYGENASE MHQA-RELATED"/>
    <property type="match status" value="1"/>
</dbReference>
<dbReference type="Gene3D" id="3.10.180.10">
    <property type="entry name" value="2,3-Dihydroxybiphenyl 1,2-Dioxygenase, domain 1"/>
    <property type="match status" value="2"/>
</dbReference>
<dbReference type="PROSITE" id="PS51819">
    <property type="entry name" value="VOC"/>
    <property type="match status" value="1"/>
</dbReference>
<dbReference type="PANTHER" id="PTHR36110">
    <property type="entry name" value="RING-CLEAVING DIOXYGENASE MHQE-RELATED"/>
    <property type="match status" value="1"/>
</dbReference>
<dbReference type="InterPro" id="IPR004360">
    <property type="entry name" value="Glyas_Fos-R_dOase_dom"/>
</dbReference>
<dbReference type="InterPro" id="IPR052537">
    <property type="entry name" value="Extradiol_RC_dioxygenase"/>
</dbReference>
<feature type="domain" description="VOC" evidence="1">
    <location>
        <begin position="148"/>
        <end position="250"/>
    </location>
</feature>
<dbReference type="Proteomes" id="UP000223060">
    <property type="component" value="Chromosome"/>
</dbReference>
<evidence type="ECO:0000313" key="3">
    <source>
        <dbReference type="Proteomes" id="UP000223060"/>
    </source>
</evidence>
<dbReference type="AlphaFoldDB" id="A0A1S7FT68"/>
<sequence>MITGIHHVSAFTKSAEQNRAFYTGVLGLRLVKNTVNQNNTRMRHLFYGDYQGNPGTLLTFFEIKRLGRARREHDYYGTTYLGVPRGSLDYWETRLEKADVLGLERSDAGLYFQDQDTFQILLVEVDEMISAENATKHTDIPIEKQIIRILGMDWHVTDPEKSTQFQQEFLEIESDGFSKVIPSVSDEKTRMGRGSLDHLAYRVGTKEEVEQWRQKALDAGLEIVEFADRAYFTSLYFREPNGLLIEIASDTPGFAIDETTETLGETLALPPFLEDKRAEIEFNLKENDK</sequence>
<dbReference type="RefSeq" id="WP_118907468.1">
    <property type="nucleotide sequence ID" value="NZ_CP011102.1"/>
</dbReference>
<reference evidence="3" key="1">
    <citation type="submission" date="2015-03" db="EMBL/GenBank/DDBJ databases">
        <authorList>
            <person name="Ferrari E."/>
            <person name="Walter M.C."/>
            <person name="Huptas C."/>
            <person name="Scherer S."/>
            <person name="Mueller-Herbst S."/>
        </authorList>
    </citation>
    <scope>NUCLEOTIDE SEQUENCE [LARGE SCALE GENOMIC DNA]</scope>
    <source>
        <strain evidence="3">LWP01</strain>
    </source>
</reference>
<protein>
    <recommendedName>
        <fullName evidence="1">VOC domain-containing protein</fullName>
    </recommendedName>
</protein>
<name>A0A1S7FT68_9LIST</name>
<dbReference type="SUPFAM" id="SSF54593">
    <property type="entry name" value="Glyoxalase/Bleomycin resistance protein/Dihydroxybiphenyl dioxygenase"/>
    <property type="match status" value="1"/>
</dbReference>
<proteinExistence type="predicted"/>
<gene>
    <name evidence="2" type="ORF">UE46_05740</name>
</gene>
<accession>A0A1S7FT68</accession>
<evidence type="ECO:0000313" key="2">
    <source>
        <dbReference type="EMBL" id="AQY50582.1"/>
    </source>
</evidence>
<dbReference type="EMBL" id="CP011102">
    <property type="protein sequence ID" value="AQY50582.1"/>
    <property type="molecule type" value="Genomic_DNA"/>
</dbReference>
<dbReference type="InterPro" id="IPR037523">
    <property type="entry name" value="VOC_core"/>
</dbReference>
<organism evidence="2 3">
    <name type="scientific">Listeria weihenstephanensis</name>
    <dbReference type="NCBI Taxonomy" id="1006155"/>
    <lineage>
        <taxon>Bacteria</taxon>
        <taxon>Bacillati</taxon>
        <taxon>Bacillota</taxon>
        <taxon>Bacilli</taxon>
        <taxon>Bacillales</taxon>
        <taxon>Listeriaceae</taxon>
        <taxon>Listeria</taxon>
    </lineage>
</organism>
<keyword evidence="3" id="KW-1185">Reference proteome</keyword>